<feature type="domain" description="NB-ARC" evidence="7">
    <location>
        <begin position="211"/>
        <end position="363"/>
    </location>
</feature>
<feature type="domain" description="Disease resistance protein winged helix" evidence="9">
    <location>
        <begin position="455"/>
        <end position="523"/>
    </location>
</feature>
<keyword evidence="5" id="KW-0611">Plant defense</keyword>
<evidence type="ECO:0000256" key="1">
    <source>
        <dbReference type="ARBA" id="ARBA00008894"/>
    </source>
</evidence>
<evidence type="ECO:0000313" key="11">
    <source>
        <dbReference type="EMBL" id="KAJ4760340.1"/>
    </source>
</evidence>
<dbReference type="Gene3D" id="1.10.8.430">
    <property type="entry name" value="Helical domain of apoptotic protease-activating factors"/>
    <property type="match status" value="1"/>
</dbReference>
<dbReference type="Gene3D" id="1.20.5.4130">
    <property type="match status" value="1"/>
</dbReference>
<keyword evidence="3" id="KW-0677">Repeat</keyword>
<dbReference type="SUPFAM" id="SSF52540">
    <property type="entry name" value="P-loop containing nucleoside triphosphate hydrolases"/>
    <property type="match status" value="1"/>
</dbReference>
<dbReference type="GO" id="GO:0006952">
    <property type="term" value="P:defense response"/>
    <property type="evidence" value="ECO:0007669"/>
    <property type="project" value="UniProtKB-KW"/>
</dbReference>
<feature type="domain" description="Disease resistance N-terminal" evidence="8">
    <location>
        <begin position="16"/>
        <end position="104"/>
    </location>
</feature>
<dbReference type="InterPro" id="IPR036388">
    <property type="entry name" value="WH-like_DNA-bd_sf"/>
</dbReference>
<reference evidence="11" key="1">
    <citation type="submission" date="2022-08" db="EMBL/GenBank/DDBJ databases">
        <authorList>
            <person name="Marques A."/>
        </authorList>
    </citation>
    <scope>NUCLEOTIDE SEQUENCE</scope>
    <source>
        <strain evidence="11">RhyPub2mFocal</strain>
        <tissue evidence="11">Leaves</tissue>
    </source>
</reference>
<dbReference type="GO" id="GO:0005524">
    <property type="term" value="F:ATP binding"/>
    <property type="evidence" value="ECO:0007669"/>
    <property type="project" value="UniProtKB-KW"/>
</dbReference>
<dbReference type="InterPro" id="IPR002182">
    <property type="entry name" value="NB-ARC"/>
</dbReference>
<dbReference type="AlphaFoldDB" id="A0AAV8CWB9"/>
<dbReference type="Gene3D" id="1.10.10.10">
    <property type="entry name" value="Winged helix-like DNA-binding domain superfamily/Winged helix DNA-binding domain"/>
    <property type="match status" value="1"/>
</dbReference>
<proteinExistence type="inferred from homology"/>
<dbReference type="InterPro" id="IPR041118">
    <property type="entry name" value="Rx_N"/>
</dbReference>
<dbReference type="PRINTS" id="PR00364">
    <property type="entry name" value="DISEASERSIST"/>
</dbReference>
<dbReference type="GO" id="GO:0051707">
    <property type="term" value="P:response to other organism"/>
    <property type="evidence" value="ECO:0007669"/>
    <property type="project" value="UniProtKB-ARBA"/>
</dbReference>
<dbReference type="InterPro" id="IPR042197">
    <property type="entry name" value="Apaf_helical"/>
</dbReference>
<sequence>MTGIELLVGGWFASPVIKRVLEKAMKYVGGNYKLNKNTEELIDTLTGKLALCQETVKVAERRMINSEHLAVWLNKLKRVVYDAEDVLDDMEAKSIKDQVEGKNMVSKFASSSLSVIKNMFLPDGNHKSLNEVVDKLNELCAENTNFLNLVNMNIMDEPNDLKLSAQRETISRPLEKMKLYGRQQEYFDLILEMILHPDTKSSEKKKQKYNNRGLLVIPIVGMGGVGKTALAQAVYNNPEVQQIFKLKAWISVSYIFDIKLVLRKLIQSLSVVPRFDVMTLEDLLNSLSQIINGLRYLFVLDDICGKIENQWDILYKTLPLGSPGSVVLITTQNQAFANRVGTLGLLMLNPLDTKTLLELLKSFMFGSINAISEEKRNNLEIIGKQIARKLRGLPLAAKIIGNILRSNINEEYWRTISRSEWWNMPEGRSQILPSIAIGYQHLDPCLRQCFAYCSLFPRHSLIDKDRLVQMWIAQNFIHHDSNDARKMEDIGREWFDKLVNMSFFELAGDYNGYVIPNLMYDLAVVVSSDECFFLSDQSNEIPHGVHHLAVDTKNLNVLQQIPRRNHIRSFFYFGYPHVDGMFSTINKILSNMESIRVLDLSYLHMETTKPPKAIENMAHLRFLDLSLTGIKELSQSFPNDHYHLQSLNIQQSALVGGSKLVKLPKGINKLINLRHLNADADTIAQISGIGQLVNLQELDKYRVGETEGNKITELKNLRELSGRLIIMDCENVRSKEEAEQARLPDKKNLNSVALYWTNAQREPNIDKEILEGLKPYEGITELAIRSYMGLSFPDWMTDSNLLQNLQSIYLDSCSDLQVLPPLGQLPSLKRLHISVLNSVKMIDHCLYGIDKTAFPCLTHFIFSNLISCGEWTRPTWISRFFPHLSTLEIWHNIVLTKAPLHCFSASLKVLKILGCYNLTSLNLLPVNNCDTSTTSLNTNALMLLEDLVLEDCPGLSIEGDLQSLTNLKRLEIRKCPKLMSNSMHDIINKQKGKSLEVNQAKGLWSLSDLIMDQSLLDNDYHLILGRLPSLRFLLCEGSEQFTRDQTLWFQELTSLQELSIRYSEITELPSSLVTLPSLRKLELKFCSHLESLPENGIPASLLELDVENCFYKLVWRCQPEGEFWPLIAHVPVIRIDGKVIERPQNSAGTSIVRPGAWPHCIGSFGVYKLFPGASQIHYCNSVEFNLIRKSEHSVLI</sequence>
<dbReference type="EMBL" id="JAMFTS010000004">
    <property type="protein sequence ID" value="KAJ4760340.1"/>
    <property type="molecule type" value="Genomic_DNA"/>
</dbReference>
<keyword evidence="4" id="KW-0547">Nucleotide-binding</keyword>
<evidence type="ECO:0000259" key="10">
    <source>
        <dbReference type="Pfam" id="PF25019"/>
    </source>
</evidence>
<dbReference type="Pfam" id="PF18052">
    <property type="entry name" value="Rx_N"/>
    <property type="match status" value="1"/>
</dbReference>
<evidence type="ECO:0000256" key="6">
    <source>
        <dbReference type="ARBA" id="ARBA00022840"/>
    </source>
</evidence>
<dbReference type="InterPro" id="IPR056789">
    <property type="entry name" value="LRR_R13L1-DRL21"/>
</dbReference>
<keyword evidence="12" id="KW-1185">Reference proteome</keyword>
<evidence type="ECO:0000259" key="8">
    <source>
        <dbReference type="Pfam" id="PF18052"/>
    </source>
</evidence>
<dbReference type="Pfam" id="PF25019">
    <property type="entry name" value="LRR_R13L1-DRL21"/>
    <property type="match status" value="1"/>
</dbReference>
<dbReference type="Pfam" id="PF00931">
    <property type="entry name" value="NB-ARC"/>
    <property type="match status" value="1"/>
</dbReference>
<accession>A0AAV8CWB9</accession>
<dbReference type="InterPro" id="IPR027417">
    <property type="entry name" value="P-loop_NTPase"/>
</dbReference>
<dbReference type="InterPro" id="IPR058922">
    <property type="entry name" value="WHD_DRP"/>
</dbReference>
<dbReference type="InterPro" id="IPR032675">
    <property type="entry name" value="LRR_dom_sf"/>
</dbReference>
<dbReference type="SUPFAM" id="SSF52058">
    <property type="entry name" value="L domain-like"/>
    <property type="match status" value="2"/>
</dbReference>
<keyword evidence="2" id="KW-0433">Leucine-rich repeat</keyword>
<protein>
    <submittedName>
        <fullName evidence="11">Disease resistance protein (CC-NBS-LRR class) family</fullName>
    </submittedName>
</protein>
<feature type="domain" description="R13L1/DRL21-like LRR repeat region" evidence="10">
    <location>
        <begin position="711"/>
        <end position="834"/>
    </location>
</feature>
<comment type="similarity">
    <text evidence="1">Belongs to the disease resistance NB-LRR family.</text>
</comment>
<gene>
    <name evidence="11" type="ORF">LUZ62_070715</name>
</gene>
<evidence type="ECO:0000259" key="9">
    <source>
        <dbReference type="Pfam" id="PF23559"/>
    </source>
</evidence>
<dbReference type="PANTHER" id="PTHR36766:SF40">
    <property type="entry name" value="DISEASE RESISTANCE PROTEIN RGA3"/>
    <property type="match status" value="1"/>
</dbReference>
<evidence type="ECO:0000313" key="12">
    <source>
        <dbReference type="Proteomes" id="UP001140206"/>
    </source>
</evidence>
<evidence type="ECO:0000256" key="2">
    <source>
        <dbReference type="ARBA" id="ARBA00022614"/>
    </source>
</evidence>
<dbReference type="Proteomes" id="UP001140206">
    <property type="component" value="Chromosome 4"/>
</dbReference>
<dbReference type="PANTHER" id="PTHR36766">
    <property type="entry name" value="PLANT BROAD-SPECTRUM MILDEW RESISTANCE PROTEIN RPW8"/>
    <property type="match status" value="1"/>
</dbReference>
<keyword evidence="6" id="KW-0067">ATP-binding</keyword>
<dbReference type="Pfam" id="PF23559">
    <property type="entry name" value="WHD_DRP"/>
    <property type="match status" value="1"/>
</dbReference>
<comment type="caution">
    <text evidence="11">The sequence shown here is derived from an EMBL/GenBank/DDBJ whole genome shotgun (WGS) entry which is preliminary data.</text>
</comment>
<evidence type="ECO:0000256" key="5">
    <source>
        <dbReference type="ARBA" id="ARBA00022821"/>
    </source>
</evidence>
<dbReference type="Gene3D" id="3.40.50.300">
    <property type="entry name" value="P-loop containing nucleotide triphosphate hydrolases"/>
    <property type="match status" value="1"/>
</dbReference>
<dbReference type="GO" id="GO:0043531">
    <property type="term" value="F:ADP binding"/>
    <property type="evidence" value="ECO:0007669"/>
    <property type="project" value="InterPro"/>
</dbReference>
<dbReference type="Gene3D" id="3.80.10.10">
    <property type="entry name" value="Ribonuclease Inhibitor"/>
    <property type="match status" value="2"/>
</dbReference>
<evidence type="ECO:0000256" key="3">
    <source>
        <dbReference type="ARBA" id="ARBA00022737"/>
    </source>
</evidence>
<name>A0AAV8CWB9_9POAL</name>
<evidence type="ECO:0000256" key="4">
    <source>
        <dbReference type="ARBA" id="ARBA00022741"/>
    </source>
</evidence>
<organism evidence="11 12">
    <name type="scientific">Rhynchospora pubera</name>
    <dbReference type="NCBI Taxonomy" id="906938"/>
    <lineage>
        <taxon>Eukaryota</taxon>
        <taxon>Viridiplantae</taxon>
        <taxon>Streptophyta</taxon>
        <taxon>Embryophyta</taxon>
        <taxon>Tracheophyta</taxon>
        <taxon>Spermatophyta</taxon>
        <taxon>Magnoliopsida</taxon>
        <taxon>Liliopsida</taxon>
        <taxon>Poales</taxon>
        <taxon>Cyperaceae</taxon>
        <taxon>Cyperoideae</taxon>
        <taxon>Rhynchosporeae</taxon>
        <taxon>Rhynchospora</taxon>
    </lineage>
</organism>
<evidence type="ECO:0000259" key="7">
    <source>
        <dbReference type="Pfam" id="PF00931"/>
    </source>
</evidence>